<evidence type="ECO:0000313" key="14">
    <source>
        <dbReference type="EMBL" id="TCJ03797.1"/>
    </source>
</evidence>
<evidence type="ECO:0000256" key="1">
    <source>
        <dbReference type="ARBA" id="ARBA00000085"/>
    </source>
</evidence>
<sequence length="311" mass="35899">MTLFLCVIIILLAVMNGWQYVSRRKINKDLNVISEKLTEIIQQETAEKVLLQTDEHFIRLLLIQINRLLDYNQKVIADYAKMKDSLRKMISNMSHDLKTPLTVILGYVEKLKLDKKITEEEKEMTLLRLHEKVLSLISLLSQFFDLVKIESDDYVIPLSKISINEICRKTVLDFYHLLTAKGLQVEINIPEQNFYILGNEEALTRVLNNLISNSIRYGSDGGIFGLALREEEGAVAVDIWDKGKGIEEIHQDRVFERLYTLDDARNLQFHGSGLGLSITKRLMETMKGSIHLSSKPFEKTIFTCIFKQITY</sequence>
<evidence type="ECO:0000256" key="8">
    <source>
        <dbReference type="ARBA" id="ARBA00022777"/>
    </source>
</evidence>
<dbReference type="SMART" id="SM00388">
    <property type="entry name" value="HisKA"/>
    <property type="match status" value="1"/>
</dbReference>
<dbReference type="PROSITE" id="PS50109">
    <property type="entry name" value="HIS_KIN"/>
    <property type="match status" value="1"/>
</dbReference>
<evidence type="ECO:0000313" key="15">
    <source>
        <dbReference type="Proteomes" id="UP000293846"/>
    </source>
</evidence>
<evidence type="ECO:0000256" key="2">
    <source>
        <dbReference type="ARBA" id="ARBA00004370"/>
    </source>
</evidence>
<dbReference type="SUPFAM" id="SSF47384">
    <property type="entry name" value="Homodimeric domain of signal transducing histidine kinase"/>
    <property type="match status" value="1"/>
</dbReference>
<keyword evidence="12" id="KW-0472">Membrane</keyword>
<evidence type="ECO:0000256" key="9">
    <source>
        <dbReference type="ARBA" id="ARBA00022840"/>
    </source>
</evidence>
<dbReference type="InterPro" id="IPR050351">
    <property type="entry name" value="BphY/WalK/GraS-like"/>
</dbReference>
<dbReference type="EC" id="2.7.13.3" evidence="3"/>
<organism evidence="14 15">
    <name type="scientific">Cytobacillus praedii</name>
    <dbReference type="NCBI Taxonomy" id="1742358"/>
    <lineage>
        <taxon>Bacteria</taxon>
        <taxon>Bacillati</taxon>
        <taxon>Bacillota</taxon>
        <taxon>Bacilli</taxon>
        <taxon>Bacillales</taxon>
        <taxon>Bacillaceae</taxon>
        <taxon>Cytobacillus</taxon>
    </lineage>
</organism>
<reference evidence="14 15" key="1">
    <citation type="submission" date="2019-03" db="EMBL/GenBank/DDBJ databases">
        <authorList>
            <person name="Jensen L."/>
            <person name="Storgaard J."/>
            <person name="Sulaj E."/>
            <person name="Schramm A."/>
            <person name="Marshall I.P.G."/>
        </authorList>
    </citation>
    <scope>NUCLEOTIDE SEQUENCE [LARGE SCALE GENOMIC DNA]</scope>
    <source>
        <strain evidence="14 15">2017H2G3</strain>
    </source>
</reference>
<dbReference type="InterPro" id="IPR036890">
    <property type="entry name" value="HATPase_C_sf"/>
</dbReference>
<evidence type="ECO:0000256" key="7">
    <source>
        <dbReference type="ARBA" id="ARBA00022741"/>
    </source>
</evidence>
<comment type="catalytic activity">
    <reaction evidence="1">
        <text>ATP + protein L-histidine = ADP + protein N-phospho-L-histidine.</text>
        <dbReference type="EC" id="2.7.13.3"/>
    </reaction>
</comment>
<keyword evidence="9" id="KW-0067">ATP-binding</keyword>
<dbReference type="GO" id="GO:0000155">
    <property type="term" value="F:phosphorelay sensor kinase activity"/>
    <property type="evidence" value="ECO:0007669"/>
    <property type="project" value="InterPro"/>
</dbReference>
<dbReference type="OrthoDB" id="9792991at2"/>
<keyword evidence="8 14" id="KW-0418">Kinase</keyword>
<keyword evidence="10" id="KW-1133">Transmembrane helix</keyword>
<dbReference type="FunFam" id="3.30.565.10:FF:000013">
    <property type="entry name" value="Two-component sensor histidine kinase"/>
    <property type="match status" value="1"/>
</dbReference>
<evidence type="ECO:0000256" key="6">
    <source>
        <dbReference type="ARBA" id="ARBA00022692"/>
    </source>
</evidence>
<dbReference type="SMART" id="SM00387">
    <property type="entry name" value="HATPase_c"/>
    <property type="match status" value="1"/>
</dbReference>
<keyword evidence="5" id="KW-0808">Transferase</keyword>
<dbReference type="InterPro" id="IPR003661">
    <property type="entry name" value="HisK_dim/P_dom"/>
</dbReference>
<protein>
    <recommendedName>
        <fullName evidence="3">histidine kinase</fullName>
        <ecNumber evidence="3">2.7.13.3</ecNumber>
    </recommendedName>
</protein>
<evidence type="ECO:0000256" key="5">
    <source>
        <dbReference type="ARBA" id="ARBA00022679"/>
    </source>
</evidence>
<evidence type="ECO:0000256" key="12">
    <source>
        <dbReference type="ARBA" id="ARBA00023136"/>
    </source>
</evidence>
<dbReference type="CDD" id="cd00082">
    <property type="entry name" value="HisKA"/>
    <property type="match status" value="1"/>
</dbReference>
<dbReference type="Gene3D" id="1.10.287.130">
    <property type="match status" value="1"/>
</dbReference>
<keyword evidence="11" id="KW-0902">Two-component regulatory system</keyword>
<dbReference type="InterPro" id="IPR005467">
    <property type="entry name" value="His_kinase_dom"/>
</dbReference>
<dbReference type="GO" id="GO:0016036">
    <property type="term" value="P:cellular response to phosphate starvation"/>
    <property type="evidence" value="ECO:0007669"/>
    <property type="project" value="TreeGrafter"/>
</dbReference>
<dbReference type="Gene3D" id="3.30.565.10">
    <property type="entry name" value="Histidine kinase-like ATPase, C-terminal domain"/>
    <property type="match status" value="1"/>
</dbReference>
<dbReference type="EMBL" id="SJTH01000013">
    <property type="protein sequence ID" value="TCJ03797.1"/>
    <property type="molecule type" value="Genomic_DNA"/>
</dbReference>
<dbReference type="GO" id="GO:0005524">
    <property type="term" value="F:ATP binding"/>
    <property type="evidence" value="ECO:0007669"/>
    <property type="project" value="UniProtKB-KW"/>
</dbReference>
<evidence type="ECO:0000256" key="4">
    <source>
        <dbReference type="ARBA" id="ARBA00022553"/>
    </source>
</evidence>
<dbReference type="PANTHER" id="PTHR45453:SF1">
    <property type="entry name" value="PHOSPHATE REGULON SENSOR PROTEIN PHOR"/>
    <property type="match status" value="1"/>
</dbReference>
<keyword evidence="7" id="KW-0547">Nucleotide-binding</keyword>
<evidence type="ECO:0000256" key="10">
    <source>
        <dbReference type="ARBA" id="ARBA00022989"/>
    </source>
</evidence>
<dbReference type="RefSeq" id="WP_057767049.1">
    <property type="nucleotide sequence ID" value="NZ_LMBX01000024.1"/>
</dbReference>
<keyword evidence="4" id="KW-0597">Phosphoprotein</keyword>
<keyword evidence="15" id="KW-1185">Reference proteome</keyword>
<feature type="domain" description="Histidine kinase" evidence="13">
    <location>
        <begin position="92"/>
        <end position="310"/>
    </location>
</feature>
<comment type="subcellular location">
    <subcellularLocation>
        <location evidence="2">Membrane</location>
    </subcellularLocation>
</comment>
<dbReference type="GO" id="GO:0005886">
    <property type="term" value="C:plasma membrane"/>
    <property type="evidence" value="ECO:0007669"/>
    <property type="project" value="TreeGrafter"/>
</dbReference>
<dbReference type="SUPFAM" id="SSF55874">
    <property type="entry name" value="ATPase domain of HSP90 chaperone/DNA topoisomerase II/histidine kinase"/>
    <property type="match status" value="1"/>
</dbReference>
<evidence type="ECO:0000256" key="3">
    <source>
        <dbReference type="ARBA" id="ARBA00012438"/>
    </source>
</evidence>
<comment type="caution">
    <text evidence="14">The sequence shown here is derived from an EMBL/GenBank/DDBJ whole genome shotgun (WGS) entry which is preliminary data.</text>
</comment>
<accession>A0A4R1AVI6</accession>
<keyword evidence="6" id="KW-0812">Transmembrane</keyword>
<dbReference type="Pfam" id="PF00512">
    <property type="entry name" value="HisKA"/>
    <property type="match status" value="1"/>
</dbReference>
<dbReference type="PRINTS" id="PR01780">
    <property type="entry name" value="LANTIREGPROT"/>
</dbReference>
<dbReference type="AlphaFoldDB" id="A0A4R1AVI6"/>
<dbReference type="GO" id="GO:0004721">
    <property type="term" value="F:phosphoprotein phosphatase activity"/>
    <property type="evidence" value="ECO:0007669"/>
    <property type="project" value="TreeGrafter"/>
</dbReference>
<dbReference type="PANTHER" id="PTHR45453">
    <property type="entry name" value="PHOSPHATE REGULON SENSOR PROTEIN PHOR"/>
    <property type="match status" value="1"/>
</dbReference>
<dbReference type="InterPro" id="IPR036097">
    <property type="entry name" value="HisK_dim/P_sf"/>
</dbReference>
<name>A0A4R1AVI6_9BACI</name>
<dbReference type="InterPro" id="IPR008358">
    <property type="entry name" value="Sig_transdc_His_kin/Pase_MprB"/>
</dbReference>
<gene>
    <name evidence="14" type="ORF">E0Y62_12650</name>
</gene>
<evidence type="ECO:0000256" key="11">
    <source>
        <dbReference type="ARBA" id="ARBA00023012"/>
    </source>
</evidence>
<dbReference type="Proteomes" id="UP000293846">
    <property type="component" value="Unassembled WGS sequence"/>
</dbReference>
<dbReference type="STRING" id="1742358.GCA_001439605_02903"/>
<proteinExistence type="predicted"/>
<dbReference type="InterPro" id="IPR003594">
    <property type="entry name" value="HATPase_dom"/>
</dbReference>
<dbReference type="Pfam" id="PF02518">
    <property type="entry name" value="HATPase_c"/>
    <property type="match status" value="1"/>
</dbReference>
<evidence type="ECO:0000259" key="13">
    <source>
        <dbReference type="PROSITE" id="PS50109"/>
    </source>
</evidence>